<feature type="signal peptide" evidence="2">
    <location>
        <begin position="1"/>
        <end position="19"/>
    </location>
</feature>
<dbReference type="SMART" id="SM00458">
    <property type="entry name" value="RICIN"/>
    <property type="match status" value="1"/>
</dbReference>
<dbReference type="Pfam" id="PF00652">
    <property type="entry name" value="Ricin_B_lectin"/>
    <property type="match status" value="1"/>
</dbReference>
<protein>
    <recommendedName>
        <fullName evidence="3">Ricin B lectin domain-containing protein</fullName>
    </recommendedName>
</protein>
<dbReference type="Gene3D" id="2.80.10.50">
    <property type="match status" value="1"/>
</dbReference>
<dbReference type="PROSITE" id="PS50231">
    <property type="entry name" value="RICIN_B_LECTIN"/>
    <property type="match status" value="1"/>
</dbReference>
<evidence type="ECO:0000256" key="2">
    <source>
        <dbReference type="SAM" id="SignalP"/>
    </source>
</evidence>
<dbReference type="InterPro" id="IPR035992">
    <property type="entry name" value="Ricin_B-like_lectins"/>
</dbReference>
<organism evidence="4">
    <name type="scientific">Pyrodinium bahamense</name>
    <dbReference type="NCBI Taxonomy" id="73915"/>
    <lineage>
        <taxon>Eukaryota</taxon>
        <taxon>Sar</taxon>
        <taxon>Alveolata</taxon>
        <taxon>Dinophyceae</taxon>
        <taxon>Gonyaulacales</taxon>
        <taxon>Pyrocystaceae</taxon>
        <taxon>Pyrodinium</taxon>
    </lineage>
</organism>
<proteinExistence type="predicted"/>
<gene>
    <name evidence="4" type="ORF">PBAH0796_LOCUS27362</name>
</gene>
<dbReference type="SUPFAM" id="SSF50370">
    <property type="entry name" value="Ricin B-like lectins"/>
    <property type="match status" value="1"/>
</dbReference>
<feature type="transmembrane region" description="Helical" evidence="1">
    <location>
        <begin position="210"/>
        <end position="229"/>
    </location>
</feature>
<reference evidence="4" key="1">
    <citation type="submission" date="2021-01" db="EMBL/GenBank/DDBJ databases">
        <authorList>
            <person name="Corre E."/>
            <person name="Pelletier E."/>
            <person name="Niang G."/>
            <person name="Scheremetjew M."/>
            <person name="Finn R."/>
            <person name="Kale V."/>
            <person name="Holt S."/>
            <person name="Cochrane G."/>
            <person name="Meng A."/>
            <person name="Brown T."/>
            <person name="Cohen L."/>
        </authorList>
    </citation>
    <scope>NUCLEOTIDE SEQUENCE</scope>
    <source>
        <strain evidence="4">Pbaha01</strain>
    </source>
</reference>
<evidence type="ECO:0000256" key="1">
    <source>
        <dbReference type="SAM" id="Phobius"/>
    </source>
</evidence>
<dbReference type="InterPro" id="IPR000772">
    <property type="entry name" value="Ricin_B_lectin"/>
</dbReference>
<dbReference type="EMBL" id="HBEG01044909">
    <property type="protein sequence ID" value="CAD8383674.1"/>
    <property type="molecule type" value="Transcribed_RNA"/>
</dbReference>
<dbReference type="CDD" id="cd00161">
    <property type="entry name" value="beta-trefoil_Ricin-like"/>
    <property type="match status" value="1"/>
</dbReference>
<dbReference type="AlphaFoldDB" id="A0A7S0FVI7"/>
<feature type="chain" id="PRO_5030605724" description="Ricin B lectin domain-containing protein" evidence="2">
    <location>
        <begin position="20"/>
        <end position="244"/>
    </location>
</feature>
<keyword evidence="1" id="KW-0472">Membrane</keyword>
<evidence type="ECO:0000313" key="4">
    <source>
        <dbReference type="EMBL" id="CAD8383674.1"/>
    </source>
</evidence>
<evidence type="ECO:0000259" key="3">
    <source>
        <dbReference type="SMART" id="SM00458"/>
    </source>
</evidence>
<keyword evidence="2" id="KW-0732">Signal</keyword>
<keyword evidence="1" id="KW-1133">Transmembrane helix</keyword>
<accession>A0A7S0FVI7</accession>
<name>A0A7S0FVI7_9DINO</name>
<keyword evidence="1" id="KW-0812">Transmembrane</keyword>
<feature type="domain" description="Ricin B lectin" evidence="3">
    <location>
        <begin position="35"/>
        <end position="179"/>
    </location>
</feature>
<sequence length="244" mass="27020">MSHIFKLALGGCLLADVTANFVSPGLGKCLDLEKECVDGTNDDCKKRETIEEMMKDEKTNVQLYKCHGDDNQHFRIVDGQFQSFAMKGFCLTATAIEDNADVVLQKCVDGKAEQQWDLTGDGYVKVKGSEKCLDVVAAKKDDGTRENWSEIKKHKTVNVHLYKCHDVSTERVNQLWSWVPYKGGQPVTEKTERLWEMSGISLARSTVPTASGLAFLVAAAMFAVGTLVGKRMQRAPQPLVSLAE</sequence>